<dbReference type="Proteomes" id="UP000245698">
    <property type="component" value="Unassembled WGS sequence"/>
</dbReference>
<evidence type="ECO:0000313" key="3">
    <source>
        <dbReference type="Proteomes" id="UP000245698"/>
    </source>
</evidence>
<accession>A0A2P9ADU8</accession>
<protein>
    <submittedName>
        <fullName evidence="2">Uncharacterized protein</fullName>
    </submittedName>
</protein>
<organism evidence="2 3">
    <name type="scientific">Mesorhizobium delmotii</name>
    <dbReference type="NCBI Taxonomy" id="1631247"/>
    <lineage>
        <taxon>Bacteria</taxon>
        <taxon>Pseudomonadati</taxon>
        <taxon>Pseudomonadota</taxon>
        <taxon>Alphaproteobacteria</taxon>
        <taxon>Hyphomicrobiales</taxon>
        <taxon>Phyllobacteriaceae</taxon>
        <taxon>Mesorhizobium</taxon>
    </lineage>
</organism>
<evidence type="ECO:0000256" key="1">
    <source>
        <dbReference type="SAM" id="MobiDB-lite"/>
    </source>
</evidence>
<proteinExistence type="predicted"/>
<dbReference type="EMBL" id="FUIG01000013">
    <property type="protein sequence ID" value="SJM29276.1"/>
    <property type="molecule type" value="Genomic_DNA"/>
</dbReference>
<sequence>MLRHRPSLQSLALRRPRPGQAAVLRAVGVRSAWRHWHASRRRRPYEAHRRPAVRRPVPLVGARRRRQPVAHCRAVGSAWRQHPRRARRQSLGRQGQACQIERRAGGACPQDHRRPRHGGGDPQRGARNPVTEGRRQGRVLRRLAYRHTVPTEEDGMKIEVVVDVTALPRRWRPARQPVRNNRPWHQGRGGTTLRRMTAAAKGDRGE</sequence>
<name>A0A2P9ADU8_9HYPH</name>
<dbReference type="AlphaFoldDB" id="A0A2P9ADU8"/>
<feature type="region of interest" description="Disordered" evidence="1">
    <location>
        <begin position="177"/>
        <end position="206"/>
    </location>
</feature>
<feature type="region of interest" description="Disordered" evidence="1">
    <location>
        <begin position="74"/>
        <end position="137"/>
    </location>
</feature>
<keyword evidence="3" id="KW-1185">Reference proteome</keyword>
<feature type="compositionally biased region" description="Basic residues" evidence="1">
    <location>
        <begin position="81"/>
        <end position="90"/>
    </location>
</feature>
<gene>
    <name evidence="2" type="ORF">BQ8482_111206</name>
</gene>
<evidence type="ECO:0000313" key="2">
    <source>
        <dbReference type="EMBL" id="SJM29276.1"/>
    </source>
</evidence>
<reference evidence="3" key="1">
    <citation type="submission" date="2016-12" db="EMBL/GenBank/DDBJ databases">
        <authorList>
            <person name="Brunel B."/>
        </authorList>
    </citation>
    <scope>NUCLEOTIDE SEQUENCE [LARGE SCALE GENOMIC DNA]</scope>
</reference>